<reference evidence="4" key="1">
    <citation type="journal article" date="2019" name="Int. J. Syst. Evol. Microbiol.">
        <title>The Global Catalogue of Microorganisms (GCM) 10K type strain sequencing project: providing services to taxonomists for standard genome sequencing and annotation.</title>
        <authorList>
            <consortium name="The Broad Institute Genomics Platform"/>
            <consortium name="The Broad Institute Genome Sequencing Center for Infectious Disease"/>
            <person name="Wu L."/>
            <person name="Ma J."/>
        </authorList>
    </citation>
    <scope>NUCLEOTIDE SEQUENCE [LARGE SCALE GENOMIC DNA]</scope>
    <source>
        <strain evidence="4">CCUG 60523</strain>
    </source>
</reference>
<dbReference type="PANTHER" id="PTHR34136:SF1">
    <property type="entry name" value="UDP-N-ACETYL-D-MANNOSAMINURONIC ACID TRANSFERASE"/>
    <property type="match status" value="1"/>
</dbReference>
<keyword evidence="1" id="KW-0328">Glycosyltransferase</keyword>
<evidence type="ECO:0000313" key="3">
    <source>
        <dbReference type="EMBL" id="MFC3880952.1"/>
    </source>
</evidence>
<proteinExistence type="predicted"/>
<keyword evidence="2" id="KW-0808">Transferase</keyword>
<protein>
    <submittedName>
        <fullName evidence="3">WecB/TagA/CpsF family glycosyltransferase</fullName>
    </submittedName>
</protein>
<evidence type="ECO:0000256" key="1">
    <source>
        <dbReference type="ARBA" id="ARBA00022676"/>
    </source>
</evidence>
<gene>
    <name evidence="3" type="ORF">ACFOSV_12220</name>
</gene>
<evidence type="ECO:0000256" key="2">
    <source>
        <dbReference type="ARBA" id="ARBA00022679"/>
    </source>
</evidence>
<dbReference type="CDD" id="cd06533">
    <property type="entry name" value="Glyco_transf_WecG_TagA"/>
    <property type="match status" value="1"/>
</dbReference>
<dbReference type="PANTHER" id="PTHR34136">
    <property type="match status" value="1"/>
</dbReference>
<keyword evidence="4" id="KW-1185">Reference proteome</keyword>
<dbReference type="EMBL" id="JBHRZS010000007">
    <property type="protein sequence ID" value="MFC3880952.1"/>
    <property type="molecule type" value="Genomic_DNA"/>
</dbReference>
<accession>A0ABV8ASE6</accession>
<dbReference type="Proteomes" id="UP001595805">
    <property type="component" value="Unassembled WGS sequence"/>
</dbReference>
<sequence>MGENKLINFFDFRISTSLEIDSTRSGLVYNTINPHSFIISKKDELFKKALISCDFLVPDGVGIVWGIKVLNGKSIDKISGFDLFVKMMSEANQEGKKCFFLGSSQEVLEKIKIKCSLEFPNISFGCMSPPFRPAFTNEDNCEMRNAINNFRPDFLFIGMTAPKQEKWLFENRNKLIFGAAASIGAVFDFYAGTVKRPSQFWINLGLEWLPRFMKEPKRLWKRNLVSTPLYVWDIFKEKLKSI</sequence>
<comment type="caution">
    <text evidence="3">The sequence shown here is derived from an EMBL/GenBank/DDBJ whole genome shotgun (WGS) entry which is preliminary data.</text>
</comment>
<dbReference type="Pfam" id="PF03808">
    <property type="entry name" value="Glyco_tran_WecG"/>
    <property type="match status" value="1"/>
</dbReference>
<dbReference type="RefSeq" id="WP_377906297.1">
    <property type="nucleotide sequence ID" value="NZ_JBHRZS010000007.1"/>
</dbReference>
<name>A0ABV8ASE6_9BACT</name>
<dbReference type="InterPro" id="IPR004629">
    <property type="entry name" value="WecG_TagA_CpsF"/>
</dbReference>
<dbReference type="NCBIfam" id="TIGR00696">
    <property type="entry name" value="wecG_tagA_cpsF"/>
    <property type="match status" value="1"/>
</dbReference>
<evidence type="ECO:0000313" key="4">
    <source>
        <dbReference type="Proteomes" id="UP001595805"/>
    </source>
</evidence>
<organism evidence="3 4">
    <name type="scientific">Algoriphagus namhaensis</name>
    <dbReference type="NCBI Taxonomy" id="915353"/>
    <lineage>
        <taxon>Bacteria</taxon>
        <taxon>Pseudomonadati</taxon>
        <taxon>Bacteroidota</taxon>
        <taxon>Cytophagia</taxon>
        <taxon>Cytophagales</taxon>
        <taxon>Cyclobacteriaceae</taxon>
        <taxon>Algoriphagus</taxon>
    </lineage>
</organism>